<protein>
    <recommendedName>
        <fullName evidence="3">Replication initiation factor</fullName>
    </recommendedName>
</protein>
<organism evidence="1 2">
    <name type="scientific">Brevibacillus centrosporus</name>
    <dbReference type="NCBI Taxonomy" id="54910"/>
    <lineage>
        <taxon>Bacteria</taxon>
        <taxon>Bacillati</taxon>
        <taxon>Bacillota</taxon>
        <taxon>Bacilli</taxon>
        <taxon>Bacillales</taxon>
        <taxon>Paenibacillaceae</taxon>
        <taxon>Brevibacillus</taxon>
    </lineage>
</organism>
<evidence type="ECO:0000313" key="2">
    <source>
        <dbReference type="Proteomes" id="UP000198915"/>
    </source>
</evidence>
<reference evidence="2" key="1">
    <citation type="submission" date="2016-10" db="EMBL/GenBank/DDBJ databases">
        <authorList>
            <person name="Varghese N."/>
            <person name="Submissions S."/>
        </authorList>
    </citation>
    <scope>NUCLEOTIDE SEQUENCE [LARGE SCALE GENOMIC DNA]</scope>
    <source>
        <strain evidence="2">OK042</strain>
    </source>
</reference>
<keyword evidence="2" id="KW-1185">Reference proteome</keyword>
<sequence length="282" mass="33027">MEGVKVSIDRIVIDFTNVYWSFFNPFRQRLCDYFNASLYVLDKGFKYHVHVTDGEHYLHVSYQLAYAKKSLKHTLRIECHPDSLIHFKSWLMQLKRVSQAILFVRCDVAFDIPLPLSELFTLSLTGRNMHNEKGTRYSNERHQRQVAGYCRVYDKKLELSEKQGKKIVGELTRFEIVYAPKDKIPLDVLVQYPPQFNKYYLCAHLTSSELLRPKLLQRVNGLMSGELEQRQVTGYYRRQIESEMRKRPMLDFDNVAAEQWEEVVTIPCAILGGVVNKVPLAQ</sequence>
<gene>
    <name evidence="1" type="ORF">SAMN05518846_11963</name>
</gene>
<proteinExistence type="predicted"/>
<dbReference type="EMBL" id="FORT01000019">
    <property type="protein sequence ID" value="SFK75964.1"/>
    <property type="molecule type" value="Genomic_DNA"/>
</dbReference>
<dbReference type="AlphaFoldDB" id="A0A1I4C4C9"/>
<evidence type="ECO:0000313" key="1">
    <source>
        <dbReference type="EMBL" id="SFK75964.1"/>
    </source>
</evidence>
<evidence type="ECO:0008006" key="3">
    <source>
        <dbReference type="Google" id="ProtNLM"/>
    </source>
</evidence>
<accession>A0A1I4C4C9</accession>
<name>A0A1I4C4C9_9BACL</name>
<dbReference type="Proteomes" id="UP000198915">
    <property type="component" value="Unassembled WGS sequence"/>
</dbReference>
<dbReference type="RefSeq" id="WP_092275255.1">
    <property type="nucleotide sequence ID" value="NZ_FORT01000019.1"/>
</dbReference>